<evidence type="ECO:0000313" key="1">
    <source>
        <dbReference type="EMBL" id="ERJ74472.1"/>
    </source>
</evidence>
<protein>
    <recommendedName>
        <fullName evidence="3">DUF1307 domain-containing protein</fullName>
    </recommendedName>
</protein>
<dbReference type="HOGENOM" id="CLU_126600_0_0_9"/>
<dbReference type="SUPFAM" id="SSF160704">
    <property type="entry name" value="YehR-like"/>
    <property type="match status" value="1"/>
</dbReference>
<dbReference type="PROSITE" id="PS51257">
    <property type="entry name" value="PROKAR_LIPOPROTEIN"/>
    <property type="match status" value="1"/>
</dbReference>
<name>U2J350_9STRE</name>
<dbReference type="EMBL" id="AWVA01000099">
    <property type="protein sequence ID" value="ERJ74472.1"/>
    <property type="molecule type" value="Genomic_DNA"/>
</dbReference>
<sequence length="182" mass="20383">MTLESIKIGDNPMKLKRIVLGLVAFLAALTLVACGSKEANTDTDPTKTADFQLLKAGQMDVRNHYEYKDDKVLKMTTTTTLLYSTIQVDSADAAKQYMETKGVEKWDGIKGITHKVDYKNDRLVETTTVDFSKVDINANADLLQLQVPSGKRVDHISYKQSIKTLKNQGYTQVMDGKFKELN</sequence>
<dbReference type="Gene3D" id="3.30.1830.10">
    <property type="entry name" value="YehR-like"/>
    <property type="match status" value="1"/>
</dbReference>
<dbReference type="Proteomes" id="UP000016617">
    <property type="component" value="Unassembled WGS sequence"/>
</dbReference>
<organism evidence="1 2">
    <name type="scientific">Streptococcus sobrinus W1703</name>
    <dbReference type="NCBI Taxonomy" id="1227275"/>
    <lineage>
        <taxon>Bacteria</taxon>
        <taxon>Bacillati</taxon>
        <taxon>Bacillota</taxon>
        <taxon>Bacilli</taxon>
        <taxon>Lactobacillales</taxon>
        <taxon>Streptococcaceae</taxon>
        <taxon>Streptococcus</taxon>
    </lineage>
</organism>
<gene>
    <name evidence="1" type="ORF">HMPREF1557_01603</name>
</gene>
<evidence type="ECO:0000313" key="2">
    <source>
        <dbReference type="Proteomes" id="UP000016617"/>
    </source>
</evidence>
<evidence type="ECO:0008006" key="3">
    <source>
        <dbReference type="Google" id="ProtNLM"/>
    </source>
</evidence>
<dbReference type="InterPro" id="IPR036699">
    <property type="entry name" value="YehR-like_sf"/>
</dbReference>
<dbReference type="InterPro" id="IPR009736">
    <property type="entry name" value="DUF1307"/>
</dbReference>
<dbReference type="PATRIC" id="fig|1227275.3.peg.1426"/>
<reference evidence="1 2" key="1">
    <citation type="submission" date="2013-06" db="EMBL/GenBank/DDBJ databases">
        <authorList>
            <person name="Weinstock G."/>
            <person name="Sodergren E."/>
            <person name="Lobos E.A."/>
            <person name="Fulton L."/>
            <person name="Fulton R."/>
            <person name="Courtney L."/>
            <person name="Fronick C."/>
            <person name="O'Laughlin M."/>
            <person name="Godfrey J."/>
            <person name="Wilson R.M."/>
            <person name="Miner T."/>
            <person name="Farmer C."/>
            <person name="Delehaunty K."/>
            <person name="Cordes M."/>
            <person name="Minx P."/>
            <person name="Tomlinson C."/>
            <person name="Chen J."/>
            <person name="Wollam A."/>
            <person name="Pepin K.H."/>
            <person name="Bhonagiri V."/>
            <person name="Zhang X."/>
            <person name="Warren W."/>
            <person name="Mitreva M."/>
            <person name="Mardis E.R."/>
            <person name="Wilson R.K."/>
        </authorList>
    </citation>
    <scope>NUCLEOTIDE SEQUENCE [LARGE SCALE GENOMIC DNA]</scope>
    <source>
        <strain evidence="1 2">W1703</strain>
    </source>
</reference>
<dbReference type="AlphaFoldDB" id="U2J350"/>
<proteinExistence type="predicted"/>
<comment type="caution">
    <text evidence="1">The sequence shown here is derived from an EMBL/GenBank/DDBJ whole genome shotgun (WGS) entry which is preliminary data.</text>
</comment>
<accession>U2J350</accession>
<dbReference type="Pfam" id="PF06998">
    <property type="entry name" value="DUF1307"/>
    <property type="match status" value="1"/>
</dbReference>